<dbReference type="EMBL" id="QGTQ01000042">
    <property type="protein sequence ID" value="PWV90579.1"/>
    <property type="molecule type" value="Genomic_DNA"/>
</dbReference>
<dbReference type="AlphaFoldDB" id="A0A2V2YEG7"/>
<accession>A0A2V2YEG7</accession>
<organism evidence="1 2">
    <name type="scientific">Paenibacillus cellulosilyticus</name>
    <dbReference type="NCBI Taxonomy" id="375489"/>
    <lineage>
        <taxon>Bacteria</taxon>
        <taxon>Bacillati</taxon>
        <taxon>Bacillota</taxon>
        <taxon>Bacilli</taxon>
        <taxon>Bacillales</taxon>
        <taxon>Paenibacillaceae</taxon>
        <taxon>Paenibacillus</taxon>
    </lineage>
</organism>
<evidence type="ECO:0000313" key="2">
    <source>
        <dbReference type="Proteomes" id="UP000246635"/>
    </source>
</evidence>
<dbReference type="Proteomes" id="UP000246635">
    <property type="component" value="Unassembled WGS sequence"/>
</dbReference>
<dbReference type="RefSeq" id="WP_110047396.1">
    <property type="nucleotide sequence ID" value="NZ_CP054613.1"/>
</dbReference>
<proteinExistence type="predicted"/>
<sequence length="436" mass="50257">MIIGTVVTKNNLAQAKVLAQSIKRFNPDVRFVVSLLERYTDQDHTEYPFFDKVVLASKTWQGNFDQVIFKYSAREASCFAKALLIDYIFTHYPNEQQVLYLDHGMEVLAPLRDLRSRLEQCSVLLTPQHLYTGAESHDVGNGAYHSGLIAVSRTTSGLGFVQWWIKRLERYSFMENDRAPQTPVEPKWLDLVPGLFEGVEVLKHPGYNVASGNYDEREITQAGYSHFRANGETLYIKHFDRIGEQERNANDPEYAKQHPALATLIKQYTARLDGFGWDRSYSAPWSYQFYNSGEPINSSIRLIYRNNLFLEQKYPDPYKLSNEFFEWGIFGEEPPAVMAEPEPSLDQSAIRPSLVRQRRKKPQSRSMIKREKKVRLHNRNKHSRMASTATVKLLHARARRSGASKKIISRSYTVSHKHARPFGNLTALYRGSVKSR</sequence>
<keyword evidence="2" id="KW-1185">Reference proteome</keyword>
<comment type="caution">
    <text evidence="1">The sequence shown here is derived from an EMBL/GenBank/DDBJ whole genome shotgun (WGS) entry which is preliminary data.</text>
</comment>
<dbReference type="SUPFAM" id="SSF53448">
    <property type="entry name" value="Nucleotide-diphospho-sugar transferases"/>
    <property type="match status" value="1"/>
</dbReference>
<name>A0A2V2YEG7_9BACL</name>
<dbReference type="OrthoDB" id="186344at2"/>
<evidence type="ECO:0008006" key="3">
    <source>
        <dbReference type="Google" id="ProtNLM"/>
    </source>
</evidence>
<protein>
    <recommendedName>
        <fullName evidence="3">Glycosyl transferase family 8</fullName>
    </recommendedName>
</protein>
<dbReference type="InterPro" id="IPR029044">
    <property type="entry name" value="Nucleotide-diphossugar_trans"/>
</dbReference>
<evidence type="ECO:0000313" key="1">
    <source>
        <dbReference type="EMBL" id="PWV90579.1"/>
    </source>
</evidence>
<gene>
    <name evidence="1" type="ORF">DFQ01_14227</name>
</gene>
<reference evidence="1 2" key="1">
    <citation type="submission" date="2018-05" db="EMBL/GenBank/DDBJ databases">
        <title>Genomic Encyclopedia of Type Strains, Phase III (KMG-III): the genomes of soil and plant-associated and newly described type strains.</title>
        <authorList>
            <person name="Whitman W."/>
        </authorList>
    </citation>
    <scope>NUCLEOTIDE SEQUENCE [LARGE SCALE GENOMIC DNA]</scope>
    <source>
        <strain evidence="1 2">CECT 5696</strain>
    </source>
</reference>